<organism evidence="3 4">
    <name type="scientific">Marasmius tenuissimus</name>
    <dbReference type="NCBI Taxonomy" id="585030"/>
    <lineage>
        <taxon>Eukaryota</taxon>
        <taxon>Fungi</taxon>
        <taxon>Dikarya</taxon>
        <taxon>Basidiomycota</taxon>
        <taxon>Agaricomycotina</taxon>
        <taxon>Agaricomycetes</taxon>
        <taxon>Agaricomycetidae</taxon>
        <taxon>Agaricales</taxon>
        <taxon>Marasmiineae</taxon>
        <taxon>Marasmiaceae</taxon>
        <taxon>Marasmius</taxon>
    </lineage>
</organism>
<keyword evidence="2" id="KW-1133">Transmembrane helix</keyword>
<proteinExistence type="predicted"/>
<feature type="coiled-coil region" evidence="1">
    <location>
        <begin position="54"/>
        <end position="85"/>
    </location>
</feature>
<evidence type="ECO:0000313" key="4">
    <source>
        <dbReference type="Proteomes" id="UP001437256"/>
    </source>
</evidence>
<keyword evidence="4" id="KW-1185">Reference proteome</keyword>
<feature type="transmembrane region" description="Helical" evidence="2">
    <location>
        <begin position="20"/>
        <end position="41"/>
    </location>
</feature>
<keyword evidence="2" id="KW-0812">Transmembrane</keyword>
<evidence type="ECO:0000256" key="1">
    <source>
        <dbReference type="SAM" id="Coils"/>
    </source>
</evidence>
<keyword evidence="2" id="KW-0472">Membrane</keyword>
<sequence>MEKLHRRLPEMARIKALQWYPKATLGTSSILIFLNSLYLYLIRGNVVSDVVKSIDKADEKEARAKEQLEMLMKLADARLDTFEEQLNRMFLDGAYTGAEGAPGVEQAVDTFFGASKTGMDGVLEGFKAVVKTGLKVILGDTSAGESYDEKFFVCIKHNAIIRVDMMTYRYNFHNESVISIHKNVLAYILCISVVDHMDVTVDEIVYLASEFAGDEPEKYEPYLNGLIRVWGNLRDKDPRGRLTGTEFKALPQCAAV</sequence>
<dbReference type="Proteomes" id="UP001437256">
    <property type="component" value="Unassembled WGS sequence"/>
</dbReference>
<evidence type="ECO:0000256" key="2">
    <source>
        <dbReference type="SAM" id="Phobius"/>
    </source>
</evidence>
<keyword evidence="1" id="KW-0175">Coiled coil</keyword>
<reference evidence="3 4" key="1">
    <citation type="submission" date="2024-05" db="EMBL/GenBank/DDBJ databases">
        <title>A draft genome resource for the thread blight pathogen Marasmius tenuissimus strain MS-2.</title>
        <authorList>
            <person name="Yulfo-Soto G.E."/>
            <person name="Baruah I.K."/>
            <person name="Amoako-Attah I."/>
            <person name="Bukari Y."/>
            <person name="Meinhardt L.W."/>
            <person name="Bailey B.A."/>
            <person name="Cohen S.P."/>
        </authorList>
    </citation>
    <scope>NUCLEOTIDE SEQUENCE [LARGE SCALE GENOMIC DNA]</scope>
    <source>
        <strain evidence="3 4">MS-2</strain>
    </source>
</reference>
<comment type="caution">
    <text evidence="3">The sequence shown here is derived from an EMBL/GenBank/DDBJ whole genome shotgun (WGS) entry which is preliminary data.</text>
</comment>
<dbReference type="EMBL" id="JBBXMP010000403">
    <property type="protein sequence ID" value="KAL0057946.1"/>
    <property type="molecule type" value="Genomic_DNA"/>
</dbReference>
<name>A0ABR2ZAL6_9AGAR</name>
<gene>
    <name evidence="3" type="ORF">AAF712_015396</name>
</gene>
<protein>
    <submittedName>
        <fullName evidence="3">Uncharacterized protein</fullName>
    </submittedName>
</protein>
<evidence type="ECO:0000313" key="3">
    <source>
        <dbReference type="EMBL" id="KAL0057946.1"/>
    </source>
</evidence>
<accession>A0ABR2ZAL6</accession>